<dbReference type="SUPFAM" id="SSF53474">
    <property type="entry name" value="alpha/beta-Hydrolases"/>
    <property type="match status" value="1"/>
</dbReference>
<proteinExistence type="inferred from homology"/>
<reference evidence="4 5" key="1">
    <citation type="submission" date="2023-09" db="EMBL/GenBank/DDBJ databases">
        <authorList>
            <person name="Rey-Velasco X."/>
        </authorList>
    </citation>
    <scope>NUCLEOTIDE SEQUENCE [LARGE SCALE GENOMIC DNA]</scope>
    <source>
        <strain evidence="4 5">W345</strain>
    </source>
</reference>
<dbReference type="GO" id="GO:0016787">
    <property type="term" value="F:hydrolase activity"/>
    <property type="evidence" value="ECO:0007669"/>
    <property type="project" value="UniProtKB-KW"/>
</dbReference>
<evidence type="ECO:0000313" key="5">
    <source>
        <dbReference type="Proteomes" id="UP001254608"/>
    </source>
</evidence>
<dbReference type="PANTHER" id="PTHR10655:SF17">
    <property type="entry name" value="LYSOPHOSPHOLIPASE-LIKE PROTEIN 1"/>
    <property type="match status" value="1"/>
</dbReference>
<evidence type="ECO:0000259" key="3">
    <source>
        <dbReference type="Pfam" id="PF02230"/>
    </source>
</evidence>
<keyword evidence="5" id="KW-1185">Reference proteome</keyword>
<feature type="domain" description="Phospholipase/carboxylesterase/thioesterase" evidence="3">
    <location>
        <begin position="17"/>
        <end position="224"/>
    </location>
</feature>
<dbReference type="Pfam" id="PF02230">
    <property type="entry name" value="Abhydrolase_2"/>
    <property type="match status" value="1"/>
</dbReference>
<dbReference type="Proteomes" id="UP001254608">
    <property type="component" value="Unassembled WGS sequence"/>
</dbReference>
<dbReference type="RefSeq" id="WP_311364540.1">
    <property type="nucleotide sequence ID" value="NZ_JAVRIC010000007.1"/>
</dbReference>
<dbReference type="InterPro" id="IPR050565">
    <property type="entry name" value="LYPA1-2/EST-like"/>
</dbReference>
<dbReference type="InterPro" id="IPR003140">
    <property type="entry name" value="PLipase/COase/thioEstase"/>
</dbReference>
<comment type="caution">
    <text evidence="4">The sequence shown here is derived from an EMBL/GenBank/DDBJ whole genome shotgun (WGS) entry which is preliminary data.</text>
</comment>
<accession>A0ABU2WGZ4</accession>
<dbReference type="EMBL" id="JAVRIC010000007">
    <property type="protein sequence ID" value="MDT0497148.1"/>
    <property type="molecule type" value="Genomic_DNA"/>
</dbReference>
<dbReference type="InterPro" id="IPR029058">
    <property type="entry name" value="AB_hydrolase_fold"/>
</dbReference>
<comment type="similarity">
    <text evidence="1">Belongs to the AB hydrolase superfamily. AB hydrolase 2 family.</text>
</comment>
<sequence>MSPNLKIRQTDECIHAEPDAAPDAAIIWLHGLGADGFDFVPVAEALALPRPPRYVFPNAPMRPITLNGGMPMRGWYDILSLDRNGPQDEAGVRASAARVDGLIQAQIEAGITAERIILAGFSQGGAIALHTALRHPLRLGGLLALSTYLPLAGRLASEASAANRELPILMCHGTRDPVLPAKLGEDSRDALRAMGYSVQWQDYPMEHQVCLEEIELIGSWLRLHLD</sequence>
<dbReference type="Gene3D" id="3.40.50.1820">
    <property type="entry name" value="alpha/beta hydrolase"/>
    <property type="match status" value="1"/>
</dbReference>
<evidence type="ECO:0000313" key="4">
    <source>
        <dbReference type="EMBL" id="MDT0497148.1"/>
    </source>
</evidence>
<organism evidence="4 5">
    <name type="scientific">Banduia mediterranea</name>
    <dbReference type="NCBI Taxonomy" id="3075609"/>
    <lineage>
        <taxon>Bacteria</taxon>
        <taxon>Pseudomonadati</taxon>
        <taxon>Pseudomonadota</taxon>
        <taxon>Gammaproteobacteria</taxon>
        <taxon>Nevskiales</taxon>
        <taxon>Algiphilaceae</taxon>
        <taxon>Banduia</taxon>
    </lineage>
</organism>
<protein>
    <submittedName>
        <fullName evidence="4">Alpha/beta hydrolase-fold protein</fullName>
    </submittedName>
</protein>
<keyword evidence="2 4" id="KW-0378">Hydrolase</keyword>
<evidence type="ECO:0000256" key="1">
    <source>
        <dbReference type="ARBA" id="ARBA00006499"/>
    </source>
</evidence>
<evidence type="ECO:0000256" key="2">
    <source>
        <dbReference type="ARBA" id="ARBA00022801"/>
    </source>
</evidence>
<name>A0ABU2WGZ4_9GAMM</name>
<dbReference type="PANTHER" id="PTHR10655">
    <property type="entry name" value="LYSOPHOSPHOLIPASE-RELATED"/>
    <property type="match status" value="1"/>
</dbReference>
<gene>
    <name evidence="4" type="ORF">RM530_07180</name>
</gene>